<evidence type="ECO:0000313" key="2">
    <source>
        <dbReference type="Proteomes" id="UP000308600"/>
    </source>
</evidence>
<dbReference type="EMBL" id="ML209138">
    <property type="protein sequence ID" value="TFK58933.1"/>
    <property type="molecule type" value="Genomic_DNA"/>
</dbReference>
<reference evidence="1 2" key="1">
    <citation type="journal article" date="2019" name="Nat. Ecol. Evol.">
        <title>Megaphylogeny resolves global patterns of mushroom evolution.</title>
        <authorList>
            <person name="Varga T."/>
            <person name="Krizsan K."/>
            <person name="Foldi C."/>
            <person name="Dima B."/>
            <person name="Sanchez-Garcia M."/>
            <person name="Sanchez-Ramirez S."/>
            <person name="Szollosi G.J."/>
            <person name="Szarkandi J.G."/>
            <person name="Papp V."/>
            <person name="Albert L."/>
            <person name="Andreopoulos W."/>
            <person name="Angelini C."/>
            <person name="Antonin V."/>
            <person name="Barry K.W."/>
            <person name="Bougher N.L."/>
            <person name="Buchanan P."/>
            <person name="Buyck B."/>
            <person name="Bense V."/>
            <person name="Catcheside P."/>
            <person name="Chovatia M."/>
            <person name="Cooper J."/>
            <person name="Damon W."/>
            <person name="Desjardin D."/>
            <person name="Finy P."/>
            <person name="Geml J."/>
            <person name="Haridas S."/>
            <person name="Hughes K."/>
            <person name="Justo A."/>
            <person name="Karasinski D."/>
            <person name="Kautmanova I."/>
            <person name="Kiss B."/>
            <person name="Kocsube S."/>
            <person name="Kotiranta H."/>
            <person name="LaButti K.M."/>
            <person name="Lechner B.E."/>
            <person name="Liimatainen K."/>
            <person name="Lipzen A."/>
            <person name="Lukacs Z."/>
            <person name="Mihaltcheva S."/>
            <person name="Morgado L.N."/>
            <person name="Niskanen T."/>
            <person name="Noordeloos M.E."/>
            <person name="Ohm R.A."/>
            <person name="Ortiz-Santana B."/>
            <person name="Ovrebo C."/>
            <person name="Racz N."/>
            <person name="Riley R."/>
            <person name="Savchenko A."/>
            <person name="Shiryaev A."/>
            <person name="Soop K."/>
            <person name="Spirin V."/>
            <person name="Szebenyi C."/>
            <person name="Tomsovsky M."/>
            <person name="Tulloss R.E."/>
            <person name="Uehling J."/>
            <person name="Grigoriev I.V."/>
            <person name="Vagvolgyi C."/>
            <person name="Papp T."/>
            <person name="Martin F.M."/>
            <person name="Miettinen O."/>
            <person name="Hibbett D.S."/>
            <person name="Nagy L.G."/>
        </authorList>
    </citation>
    <scope>NUCLEOTIDE SEQUENCE [LARGE SCALE GENOMIC DNA]</scope>
    <source>
        <strain evidence="1 2">NL-1719</strain>
    </source>
</reference>
<sequence length="716" mass="77980">MPRHCFTKDQEGLLQSKISGFLDAQGRGRGRAYARAIHAEFSKRWPEREELFPGRRKIKCDEEAAVQALKEKREGQIYTFMQRNSGKRGGRLTGRAIQQLVRKHKNKRKRALQSGEIYSQLYPEKVSAAYQERKTPNLSRGARLNLRRKIATELLEGESEEVKEEVEAEREKNKDGLHAEQDVDGDLDAATEDPKVAAQEYIDDLPAMLSSIVDEVGTLCPDWGFQLVAAGPMPKADNKFHVFDIYSGPKSLEGNTFSETHDGFSKSFCAPLCTFVKECFGQKEEREKVLSTLKYTIAPESSDSEDDNNADQGAVSSSKSLGAPPTRRTQAPLFTDSEDDKRASPPRRAPPLLITPNSEDDEHSPPSSPKKSGRSGAKAAQKSRTSLGRFPIYEGDASDSDHDEAGPTNDDDDDGMITSKQVEGGEGKDQEKDEQGSDREDGDEDKDKDQPKSTSTKRSRQVAFEGESDSDGSGPVTLSDRHAKKRAATTAKRLETREKRRLEKEAEAAKKKEAEAAKKKVEETKQKKVAADEARAKRAEAEKANKVKATKKKEMGGDAIEVLTVVETKSTGTKASSGKGTKGKSGKAPPQASPTPQDGQDDTVVNPPSGTNPARTNKTAASGSRRKVKPTSNDAPALSTDASASVAAPVAGVHGDAPPTPPSQPKRKSVASSKRPRDEPEEPSKETSGRAKRVRKAPTARDADVSFAPPPRVKRA</sequence>
<gene>
    <name evidence="1" type="ORF">BDN72DRAFT_906291</name>
</gene>
<accession>A0ACD2ZZX9</accession>
<dbReference type="Proteomes" id="UP000308600">
    <property type="component" value="Unassembled WGS sequence"/>
</dbReference>
<keyword evidence="2" id="KW-1185">Reference proteome</keyword>
<protein>
    <submittedName>
        <fullName evidence="1">Uncharacterized protein</fullName>
    </submittedName>
</protein>
<organism evidence="1 2">
    <name type="scientific">Pluteus cervinus</name>
    <dbReference type="NCBI Taxonomy" id="181527"/>
    <lineage>
        <taxon>Eukaryota</taxon>
        <taxon>Fungi</taxon>
        <taxon>Dikarya</taxon>
        <taxon>Basidiomycota</taxon>
        <taxon>Agaricomycotina</taxon>
        <taxon>Agaricomycetes</taxon>
        <taxon>Agaricomycetidae</taxon>
        <taxon>Agaricales</taxon>
        <taxon>Pluteineae</taxon>
        <taxon>Pluteaceae</taxon>
        <taxon>Pluteus</taxon>
    </lineage>
</organism>
<proteinExistence type="predicted"/>
<evidence type="ECO:0000313" key="1">
    <source>
        <dbReference type="EMBL" id="TFK58933.1"/>
    </source>
</evidence>
<name>A0ACD2ZZX9_9AGAR</name>